<keyword evidence="5" id="KW-0235">DNA replication</keyword>
<evidence type="ECO:0000256" key="1">
    <source>
        <dbReference type="ARBA" id="ARBA00022478"/>
    </source>
</evidence>
<keyword evidence="2" id="KW-0639">Primosome</keyword>
<reference evidence="8 9" key="1">
    <citation type="journal article" date="2021" name="Sci. Rep.">
        <title>The distribution of antibiotic resistance genes in chicken gut microbiota commensals.</title>
        <authorList>
            <person name="Juricova H."/>
            <person name="Matiasovicova J."/>
            <person name="Kubasova T."/>
            <person name="Cejkova D."/>
            <person name="Rychlik I."/>
        </authorList>
    </citation>
    <scope>NUCLEOTIDE SEQUENCE [LARGE SCALE GENOMIC DNA]</scope>
    <source>
        <strain evidence="8 9">An829</strain>
    </source>
</reference>
<name>A0ABS2DPA6_9BURK</name>
<organism evidence="8 9">
    <name type="scientific">Sutterella massiliensis</name>
    <dbReference type="NCBI Taxonomy" id="1816689"/>
    <lineage>
        <taxon>Bacteria</taxon>
        <taxon>Pseudomonadati</taxon>
        <taxon>Pseudomonadota</taxon>
        <taxon>Betaproteobacteria</taxon>
        <taxon>Burkholderiales</taxon>
        <taxon>Sutterellaceae</taxon>
        <taxon>Sutterella</taxon>
    </lineage>
</organism>
<dbReference type="Pfam" id="PF13362">
    <property type="entry name" value="Toprim_3"/>
    <property type="match status" value="1"/>
</dbReference>
<protein>
    <submittedName>
        <fullName evidence="8">Toprim domain-containing protein</fullName>
    </submittedName>
</protein>
<dbReference type="InterPro" id="IPR006171">
    <property type="entry name" value="TOPRIM_dom"/>
</dbReference>
<dbReference type="SMART" id="SM00778">
    <property type="entry name" value="Prim_Zn_Ribbon"/>
    <property type="match status" value="1"/>
</dbReference>
<keyword evidence="3" id="KW-0808">Transferase</keyword>
<comment type="caution">
    <text evidence="8">The sequence shown here is derived from an EMBL/GenBank/DDBJ whole genome shotgun (WGS) entry which is preliminary data.</text>
</comment>
<dbReference type="InterPro" id="IPR013237">
    <property type="entry name" value="Phage_T7_Gp4_N"/>
</dbReference>
<feature type="domain" description="DNA primase/helicase Gp4 N-terminal Bacteriophage T7-like" evidence="7">
    <location>
        <begin position="41"/>
        <end position="77"/>
    </location>
</feature>
<dbReference type="InterPro" id="IPR036977">
    <property type="entry name" value="DNA_primase_Znf_CHC2"/>
</dbReference>
<accession>A0ABS2DPA6</accession>
<sequence length="348" mass="38805">MPITNPTAHPTDRIDRIKACASGRWREIFVRLGMPETHFLRPNKSCPLCGGRDRFTFFANEADGGWLCRRCGHGDGIELVRRFCSASFPQTLEKLETVLGLPHPNERYSRRRFDLKSARQAEEARLAALAEVWERAQRLCVPVAHTETNPALRYLKSRGLGECDRSTELRWLADEPYWETDEKTGRPVKVASYPVMLARATDEAGRLVALHRTYLTAAGEKAPVSAAKKMSAGAMGNALVRLFPASNLLCLSEGIETALSVHMLTGLPAWSVISLSGFKRFDAVPVGLEKLLIYGDNDASFSGAAGAYELATRLRAKYPHLAVEVRIPTRVGEDWNDVWQRERLSLGR</sequence>
<dbReference type="EMBL" id="JACJJC010000001">
    <property type="protein sequence ID" value="MBM6702972.1"/>
    <property type="molecule type" value="Genomic_DNA"/>
</dbReference>
<dbReference type="InterPro" id="IPR055570">
    <property type="entry name" value="DUF7146"/>
</dbReference>
<dbReference type="Proteomes" id="UP000715095">
    <property type="component" value="Unassembled WGS sequence"/>
</dbReference>
<keyword evidence="9" id="KW-1185">Reference proteome</keyword>
<evidence type="ECO:0000313" key="8">
    <source>
        <dbReference type="EMBL" id="MBM6702972.1"/>
    </source>
</evidence>
<keyword evidence="6" id="KW-0804">Transcription</keyword>
<evidence type="ECO:0000256" key="4">
    <source>
        <dbReference type="ARBA" id="ARBA00022695"/>
    </source>
</evidence>
<dbReference type="Gene3D" id="3.90.580.10">
    <property type="entry name" value="Zinc finger, CHC2-type domain"/>
    <property type="match status" value="1"/>
</dbReference>
<keyword evidence="1" id="KW-0240">DNA-directed RNA polymerase</keyword>
<proteinExistence type="predicted"/>
<evidence type="ECO:0000313" key="9">
    <source>
        <dbReference type="Proteomes" id="UP000715095"/>
    </source>
</evidence>
<evidence type="ECO:0000256" key="5">
    <source>
        <dbReference type="ARBA" id="ARBA00022705"/>
    </source>
</evidence>
<dbReference type="RefSeq" id="WP_205101367.1">
    <property type="nucleotide sequence ID" value="NZ_JACJJC010000001.1"/>
</dbReference>
<evidence type="ECO:0000256" key="3">
    <source>
        <dbReference type="ARBA" id="ARBA00022679"/>
    </source>
</evidence>
<keyword evidence="4" id="KW-0548">Nucleotidyltransferase</keyword>
<evidence type="ECO:0000259" key="7">
    <source>
        <dbReference type="SMART" id="SM00778"/>
    </source>
</evidence>
<dbReference type="Pfam" id="PF23639">
    <property type="entry name" value="DUF7146"/>
    <property type="match status" value="1"/>
</dbReference>
<dbReference type="Pfam" id="PF08273">
    <property type="entry name" value="Zn_Ribbon_Prim"/>
    <property type="match status" value="1"/>
</dbReference>
<gene>
    <name evidence="8" type="ORF">H6A60_00390</name>
</gene>
<evidence type="ECO:0000256" key="2">
    <source>
        <dbReference type="ARBA" id="ARBA00022515"/>
    </source>
</evidence>
<dbReference type="SUPFAM" id="SSF57783">
    <property type="entry name" value="Zinc beta-ribbon"/>
    <property type="match status" value="1"/>
</dbReference>
<evidence type="ECO:0000256" key="6">
    <source>
        <dbReference type="ARBA" id="ARBA00023163"/>
    </source>
</evidence>